<dbReference type="RefSeq" id="XP_062879083.1">
    <property type="nucleotide sequence ID" value="XM_063023013.1"/>
</dbReference>
<dbReference type="InterPro" id="IPR001138">
    <property type="entry name" value="Zn2Cys6_DnaBD"/>
</dbReference>
<evidence type="ECO:0000256" key="2">
    <source>
        <dbReference type="ARBA" id="ARBA00023015"/>
    </source>
</evidence>
<feature type="region of interest" description="Disordered" evidence="5">
    <location>
        <begin position="642"/>
        <end position="662"/>
    </location>
</feature>
<gene>
    <name evidence="6" type="ORF">PUMCH_004063</name>
</gene>
<dbReference type="PANTHER" id="PTHR31668">
    <property type="entry name" value="GLUCOSE TRANSPORT TRANSCRIPTION REGULATOR RGT1-RELATED-RELATED"/>
    <property type="match status" value="1"/>
</dbReference>
<evidence type="ECO:0000256" key="1">
    <source>
        <dbReference type="ARBA" id="ARBA00022833"/>
    </source>
</evidence>
<evidence type="ECO:0000256" key="4">
    <source>
        <dbReference type="ARBA" id="ARBA00023242"/>
    </source>
</evidence>
<dbReference type="GO" id="GO:0008270">
    <property type="term" value="F:zinc ion binding"/>
    <property type="evidence" value="ECO:0007669"/>
    <property type="project" value="InterPro"/>
</dbReference>
<dbReference type="CDD" id="cd12148">
    <property type="entry name" value="fungal_TF_MHR"/>
    <property type="match status" value="1"/>
</dbReference>
<name>A0AAX4HDW2_9ASCO</name>
<keyword evidence="2" id="KW-0805">Transcription regulation</keyword>
<dbReference type="KEGG" id="asau:88175125"/>
<dbReference type="Proteomes" id="UP001338582">
    <property type="component" value="Chromosome 5"/>
</dbReference>
<evidence type="ECO:0000313" key="6">
    <source>
        <dbReference type="EMBL" id="WPK26703.1"/>
    </source>
</evidence>
<dbReference type="GO" id="GO:0000981">
    <property type="term" value="F:DNA-binding transcription factor activity, RNA polymerase II-specific"/>
    <property type="evidence" value="ECO:0007669"/>
    <property type="project" value="InterPro"/>
</dbReference>
<evidence type="ECO:0000256" key="5">
    <source>
        <dbReference type="SAM" id="MobiDB-lite"/>
    </source>
</evidence>
<keyword evidence="4" id="KW-0539">Nucleus</keyword>
<sequence length="998" mass="112907">MTKLQENSCFVFPAFNTNYKTRKRTFRCCRTCRSKRTKCILLDYNYDKSGCDNCRAAGVKCDLIKADQLLDQPPQKLQRGLSRTAVPTKLEPGAPVDQQAPSAVPVSNFAFYNPVPPPPPAGGPLGMAVAAPLYVPVQFTNAPMVPVAALGPHLHPSLRAIKMETSDVAVAPSIEPELKLYSPLLLAQPLLLLLYPTFDPNTNSAMLLPQTQPSHPSVPSHPSHHSHPPPFMPNMSNPQMLPPPDIVTPAYPVAVAPTYIPAPIIPQQLNDAKTNVSTPRYSRASSSNASSTMPYNDYGIDMLKEPLRNFHFTWNNLDFVDQFIDKVDHHFLKHHFDFNTTLQRTKVTFRSYHASDRLPSVDLMDSKLVKRMTDDFGEPVVKHVSPATAITLVELNLQHFKFLLCIHAFTLNTPGFFVISHSDLKKLLEIYFYKINSIFPMVFEEEFWELFNRNKLSNVMLYAVVLNAARDELAEPILKRAFVNKDQDFSVNCMNLYNKLDMKIRQLLTFLPELGDAEKLNRLVTQLLLAHVFKYNKFGSEQSSGDITDCIGYAHSLAIHQVFFHEKITKSGAGKKSQYLKQLWWILFIFDRFNGLLNGKAFFIRRLDFNIDRPVETPHLNKLVGLAYTLEDTTIAIYRTKRKSDPDATPIQPDKAPDDPDFNPRKIVEDEFNLINDPSYNRRNEISGEVFDSGHLPKISIDVYRGRIIFFLERLIRFWVILILRLSQIKATQGTYEQDSFLSQMNVRIFESFRTLRGDHGHKLVISTPIIPLVLLSAFSSPIKAQMLGQKAMNGFKKLEGQPLESFKLTEFYRRELDLFSDKWWFVREVLNTFEKLQQQVRTSKTHEPNATHHSKRVTDKCSIGSLLSAVGDAETVLPLQLSIASPGFYEDVIIKEEEDDEVEEEGADGNEGDAVGLTNGTAVQVQSALPSAAEDDDWSTSKALSSLVSSSQMPSPMRMLSADEVNFDISDMAEMVNMELSFIPTVMDFFSVLHNFI</sequence>
<keyword evidence="7" id="KW-1185">Reference proteome</keyword>
<evidence type="ECO:0000256" key="3">
    <source>
        <dbReference type="ARBA" id="ARBA00023163"/>
    </source>
</evidence>
<reference evidence="6 7" key="1">
    <citation type="submission" date="2023-10" db="EMBL/GenBank/DDBJ databases">
        <title>Draft Genome Sequence of Candida saopaulonensis from a very Premature Infant with Sepsis.</title>
        <authorList>
            <person name="Ning Y."/>
            <person name="Dai R."/>
            <person name="Xiao M."/>
            <person name="Xu Y."/>
            <person name="Yan Q."/>
            <person name="Zhang L."/>
        </authorList>
    </citation>
    <scope>NUCLEOTIDE SEQUENCE [LARGE SCALE GENOMIC DNA]</scope>
    <source>
        <strain evidence="6 7">19XY460</strain>
    </source>
</reference>
<evidence type="ECO:0000313" key="7">
    <source>
        <dbReference type="Proteomes" id="UP001338582"/>
    </source>
</evidence>
<dbReference type="InterPro" id="IPR050797">
    <property type="entry name" value="Carb_Metab_Trans_Reg"/>
</dbReference>
<protein>
    <recommendedName>
        <fullName evidence="8">Zn(2)-C6 fungal-type domain-containing protein</fullName>
    </recommendedName>
</protein>
<dbReference type="EMBL" id="CP138898">
    <property type="protein sequence ID" value="WPK26703.1"/>
    <property type="molecule type" value="Genomic_DNA"/>
</dbReference>
<dbReference type="CDD" id="cd00067">
    <property type="entry name" value="GAL4"/>
    <property type="match status" value="1"/>
</dbReference>
<dbReference type="GeneID" id="88175125"/>
<keyword evidence="1" id="KW-0862">Zinc</keyword>
<accession>A0AAX4HDW2</accession>
<feature type="region of interest" description="Disordered" evidence="5">
    <location>
        <begin position="206"/>
        <end position="234"/>
    </location>
</feature>
<evidence type="ECO:0008006" key="8">
    <source>
        <dbReference type="Google" id="ProtNLM"/>
    </source>
</evidence>
<proteinExistence type="predicted"/>
<organism evidence="6 7">
    <name type="scientific">Australozyma saopauloensis</name>
    <dbReference type="NCBI Taxonomy" id="291208"/>
    <lineage>
        <taxon>Eukaryota</taxon>
        <taxon>Fungi</taxon>
        <taxon>Dikarya</taxon>
        <taxon>Ascomycota</taxon>
        <taxon>Saccharomycotina</taxon>
        <taxon>Pichiomycetes</taxon>
        <taxon>Metschnikowiaceae</taxon>
        <taxon>Australozyma</taxon>
    </lineage>
</organism>
<dbReference type="AlphaFoldDB" id="A0AAX4HDW2"/>
<keyword evidence="3" id="KW-0804">Transcription</keyword>